<dbReference type="AlphaFoldDB" id="A0A0S4LBV0"/>
<dbReference type="Proteomes" id="UP000198736">
    <property type="component" value="Unassembled WGS sequence"/>
</dbReference>
<protein>
    <submittedName>
        <fullName evidence="2">Uncharacterized protein</fullName>
    </submittedName>
</protein>
<keyword evidence="3" id="KW-1185">Reference proteome</keyword>
<sequence length="410" mass="45083">MGHEEDLEGYRSQLLESLNSRPTIRGVSDPIQVYVNERRVGELEGAGIGATLHVQCVDHIETVQLRAEDGTLLGGLTAPECGYRTDRIRLSADTVELSVHNMAQGGTLSALFTPAPSIWSRAWKGIADMADRLVARRPEPAFAYGMRTVAFTQALVAVAVVGLVADRITIRGTSEPTPSSIVQSAILSSAPVVDMAKLEQQLDELARMQTKVDDALGSQQKGMAQLQQAMLKLSSTQESFESNAQTVREEIEKRLETVGREADRQARQMASRGRIEQEQLEAAIQSLTADNARLSKEVVSLEEHNQVLRTKFQTAVANASKAVDSSSERLLKMADNLQATQQTPFLFWVTFSDGTSQESIDKWVHEMKGHKGAISEGWQEVRILPPAVPPDRFLEQVRGEKIVKAARISQ</sequence>
<dbReference type="EMBL" id="CZPZ01000012">
    <property type="protein sequence ID" value="CUS35228.1"/>
    <property type="molecule type" value="Genomic_DNA"/>
</dbReference>
<gene>
    <name evidence="2" type="ORF">COMA2_20156</name>
</gene>
<evidence type="ECO:0000313" key="3">
    <source>
        <dbReference type="Proteomes" id="UP000198736"/>
    </source>
</evidence>
<accession>A0A0S4LBV0</accession>
<keyword evidence="1" id="KW-0175">Coiled coil</keyword>
<feature type="coiled-coil region" evidence="1">
    <location>
        <begin position="248"/>
        <end position="311"/>
    </location>
</feature>
<dbReference type="STRING" id="1742973.COMA2_20156"/>
<organism evidence="2 3">
    <name type="scientific">Candidatus Nitrospira nitrificans</name>
    <dbReference type="NCBI Taxonomy" id="1742973"/>
    <lineage>
        <taxon>Bacteria</taxon>
        <taxon>Pseudomonadati</taxon>
        <taxon>Nitrospirota</taxon>
        <taxon>Nitrospiria</taxon>
        <taxon>Nitrospirales</taxon>
        <taxon>Nitrospiraceae</taxon>
        <taxon>Nitrospira</taxon>
    </lineage>
</organism>
<dbReference type="RefSeq" id="WP_090896650.1">
    <property type="nucleotide sequence ID" value="NZ_CZPZ01000012.1"/>
</dbReference>
<proteinExistence type="predicted"/>
<reference evidence="3" key="1">
    <citation type="submission" date="2015-10" db="EMBL/GenBank/DDBJ databases">
        <authorList>
            <person name="Luecker S."/>
            <person name="Luecker S."/>
        </authorList>
    </citation>
    <scope>NUCLEOTIDE SEQUENCE [LARGE SCALE GENOMIC DNA]</scope>
</reference>
<name>A0A0S4LBV0_9BACT</name>
<evidence type="ECO:0000256" key="1">
    <source>
        <dbReference type="SAM" id="Coils"/>
    </source>
</evidence>
<evidence type="ECO:0000313" key="2">
    <source>
        <dbReference type="EMBL" id="CUS35228.1"/>
    </source>
</evidence>
<dbReference type="OrthoDB" id="9786197at2"/>